<organism evidence="1 2">
    <name type="scientific">Nitrosospira multiformis</name>
    <dbReference type="NCBI Taxonomy" id="1231"/>
    <lineage>
        <taxon>Bacteria</taxon>
        <taxon>Pseudomonadati</taxon>
        <taxon>Pseudomonadota</taxon>
        <taxon>Betaproteobacteria</taxon>
        <taxon>Nitrosomonadales</taxon>
        <taxon>Nitrosomonadaceae</taxon>
        <taxon>Nitrosospira</taxon>
    </lineage>
</organism>
<sequence>MTRHLDHYDVYYADKLWNLLPAIYRSLDSDEFSGNGPLRELVNRIGAQAAILRRSIDRAWEDQSIETCDDWVIPYIGDLLATNLVSNLDSRAQRLDVAKTIYYRRRKGTLALLEELAFDVTGWDAKVVEFFRRMGRTRHGLDPQIGWVEKAGDGTDKLQQAEGLAGRLTRSQIGGTASLRNNYGSSKTGSAFDEFFHTPDFRPGRGKTGWHDIPHVGVFLWRLKSFDLPPTTPVAVTNPPTCAGWFTFDPTGRSISLFADASRKSEQYGNRWISPAEEQLPGPISQALYDANTKASPDAKAIELYPNSLTVLSTPVPQSDTDIVPANQVRVQSERGWFAYNSSPPQEVWVRYHYGFSSDIGAGPYDRRLRRKALPTPAPHMTFSGGGAALMPGSVPASAVPQTGTLTLVDSLTYTGADSIAATGVLTIRAGNRQRPLIRLPAGSGGTITEWTISGAPGSSLVLDGLFISGGDIVIRGSFTTITITCCTLDPGSASDMLDSSPPSGNFAISADGRELIPTRFWIEGSVETLTVERSIMGPIRTRGGGKIQTLDITDSILQALPESVSSPPQSPLSPPAEPNNVAIALDSGEVCLSRCTVLGGISVHRLRVSESILQGVAKVDDTQHGCVRFTAWTIGSILPEKYESVVISAQAILFTSTDFGNPGYCQLLATADTAILRGTNSAIQNTISEGSQDGSEMGAFARERNAIKERGLLIKFQEFMPIGLVPVIVHVT</sequence>
<dbReference type="RefSeq" id="WP_074747552.1">
    <property type="nucleotide sequence ID" value="NZ_FOCT01000010.1"/>
</dbReference>
<reference evidence="1 2" key="1">
    <citation type="submission" date="2016-10" db="EMBL/GenBank/DDBJ databases">
        <authorList>
            <person name="de Groot N.N."/>
        </authorList>
    </citation>
    <scope>NUCLEOTIDE SEQUENCE [LARGE SCALE GENOMIC DNA]</scope>
    <source>
        <strain evidence="1 2">Nl18</strain>
    </source>
</reference>
<dbReference type="AlphaFoldDB" id="A0A1H8LER4"/>
<dbReference type="EMBL" id="FOCT01000010">
    <property type="protein sequence ID" value="SEO03692.1"/>
    <property type="molecule type" value="Genomic_DNA"/>
</dbReference>
<proteinExistence type="predicted"/>
<accession>A0A1H8LER4</accession>
<name>A0A1H8LER4_9PROT</name>
<protein>
    <submittedName>
        <fullName evidence="1">Uncharacterized protein</fullName>
    </submittedName>
</protein>
<evidence type="ECO:0000313" key="1">
    <source>
        <dbReference type="EMBL" id="SEO03692.1"/>
    </source>
</evidence>
<dbReference type="Proteomes" id="UP000183898">
    <property type="component" value="Unassembled WGS sequence"/>
</dbReference>
<gene>
    <name evidence="1" type="ORF">SAMN05216404_11082</name>
</gene>
<evidence type="ECO:0000313" key="2">
    <source>
        <dbReference type="Proteomes" id="UP000183898"/>
    </source>
</evidence>